<dbReference type="Gene3D" id="1.10.510.10">
    <property type="entry name" value="Transferase(Phosphotransferase) domain 1"/>
    <property type="match status" value="1"/>
</dbReference>
<accession>A0A7S2LE61</accession>
<dbReference type="AlphaFoldDB" id="A0A7S2LE61"/>
<dbReference type="SUPFAM" id="SSF56112">
    <property type="entry name" value="Protein kinase-like (PK-like)"/>
    <property type="match status" value="1"/>
</dbReference>
<feature type="region of interest" description="Disordered" evidence="1">
    <location>
        <begin position="161"/>
        <end position="203"/>
    </location>
</feature>
<dbReference type="EMBL" id="HBGW01061026">
    <property type="protein sequence ID" value="CAD9603818.1"/>
    <property type="molecule type" value="Transcribed_RNA"/>
</dbReference>
<feature type="region of interest" description="Disordered" evidence="1">
    <location>
        <begin position="103"/>
        <end position="125"/>
    </location>
</feature>
<evidence type="ECO:0000256" key="1">
    <source>
        <dbReference type="SAM" id="MobiDB-lite"/>
    </source>
</evidence>
<gene>
    <name evidence="2" type="ORF">BRAN1462_LOCUS38890</name>
</gene>
<evidence type="ECO:0008006" key="3">
    <source>
        <dbReference type="Google" id="ProtNLM"/>
    </source>
</evidence>
<dbReference type="InterPro" id="IPR050235">
    <property type="entry name" value="CK1_Ser-Thr_kinase"/>
</dbReference>
<dbReference type="PANTHER" id="PTHR11909">
    <property type="entry name" value="CASEIN KINASE-RELATED"/>
    <property type="match status" value="1"/>
</dbReference>
<feature type="compositionally biased region" description="Low complexity" evidence="1">
    <location>
        <begin position="167"/>
        <end position="176"/>
    </location>
</feature>
<reference evidence="2" key="1">
    <citation type="submission" date="2021-01" db="EMBL/GenBank/DDBJ databases">
        <authorList>
            <person name="Corre E."/>
            <person name="Pelletier E."/>
            <person name="Niang G."/>
            <person name="Scheremetjew M."/>
            <person name="Finn R."/>
            <person name="Kale V."/>
            <person name="Holt S."/>
            <person name="Cochrane G."/>
            <person name="Meng A."/>
            <person name="Brown T."/>
            <person name="Cohen L."/>
        </authorList>
    </citation>
    <scope>NUCLEOTIDE SEQUENCE</scope>
    <source>
        <strain evidence="2">RCC3387</strain>
    </source>
</reference>
<protein>
    <recommendedName>
        <fullName evidence="3">Non-specific serine/threonine protein kinase</fullName>
    </recommendedName>
</protein>
<name>A0A7S2LE61_9DINO</name>
<organism evidence="2">
    <name type="scientific">Zooxanthella nutricula</name>
    <dbReference type="NCBI Taxonomy" id="1333877"/>
    <lineage>
        <taxon>Eukaryota</taxon>
        <taxon>Sar</taxon>
        <taxon>Alveolata</taxon>
        <taxon>Dinophyceae</taxon>
        <taxon>Peridiniales</taxon>
        <taxon>Peridiniales incertae sedis</taxon>
        <taxon>Zooxanthella</taxon>
    </lineage>
</organism>
<dbReference type="InterPro" id="IPR011009">
    <property type="entry name" value="Kinase-like_dom_sf"/>
</dbReference>
<sequence length="212" mass="22373">MECKRSTSVDQLCKGCAPVFASYLNYCRALRFEDRPDYAYLRRLFKYLFMKEAFVNDGMFDWSLPVSQAAAEQRKAGGAAAGAGQAAEGGAVATAYAPQERPAGAAEEAACRGSQDHEEPQEDALHRDLSQCSMAMNASDLILGGGEFSMDSLPVSCMAQPLGGAGAESPGAEGAASPPPDGRAPASPEQKEPELEARPEPKRGIFAAIFGC</sequence>
<evidence type="ECO:0000313" key="2">
    <source>
        <dbReference type="EMBL" id="CAD9603818.1"/>
    </source>
</evidence>
<feature type="compositionally biased region" description="Basic and acidic residues" evidence="1">
    <location>
        <begin position="189"/>
        <end position="203"/>
    </location>
</feature>
<feature type="compositionally biased region" description="Basic and acidic residues" evidence="1">
    <location>
        <begin position="114"/>
        <end position="125"/>
    </location>
</feature>
<proteinExistence type="predicted"/>